<dbReference type="Gene3D" id="6.10.250.3100">
    <property type="match status" value="1"/>
</dbReference>
<dbReference type="SUPFAM" id="SSF53335">
    <property type="entry name" value="S-adenosyl-L-methionine-dependent methyltransferases"/>
    <property type="match status" value="1"/>
</dbReference>
<dbReference type="GO" id="GO:0032259">
    <property type="term" value="P:methylation"/>
    <property type="evidence" value="ECO:0007669"/>
    <property type="project" value="UniProtKB-KW"/>
</dbReference>
<dbReference type="Gene3D" id="6.20.50.110">
    <property type="entry name" value="Methyltransferase, zinc-binding domain"/>
    <property type="match status" value="1"/>
</dbReference>
<dbReference type="CDD" id="cd02440">
    <property type="entry name" value="AdoMet_MTases"/>
    <property type="match status" value="1"/>
</dbReference>
<dbReference type="EMBL" id="JACDXJ010000001">
    <property type="protein sequence ID" value="MBA1158180.1"/>
    <property type="molecule type" value="Genomic_DNA"/>
</dbReference>
<keyword evidence="3" id="KW-0808">Transferase</keyword>
<evidence type="ECO:0000313" key="4">
    <source>
        <dbReference type="Proteomes" id="UP000572984"/>
    </source>
</evidence>
<dbReference type="Pfam" id="PF08421">
    <property type="entry name" value="Methyltransf_13"/>
    <property type="match status" value="1"/>
</dbReference>
<dbReference type="InterPro" id="IPR029063">
    <property type="entry name" value="SAM-dependent_MTases_sf"/>
</dbReference>
<dbReference type="InterPro" id="IPR013630">
    <property type="entry name" value="Methyltransf_Zn-bd_dom_put"/>
</dbReference>
<sequence length="415" mass="46343">MHQFSSPPCRHCGTALKLTFADLGSTPISNDFLSAEQVNGPDPFYPLRAFVCQECRLVQLQDFFRSDDLFREDYAYFSSFSPSWLQHAERYAADMAERFNLTPQSHVVEVASNDGYLLQYFKKRGISVLGVEPSRSVADVAVAERQIPTVVQFFGVDTARALLADGHAADVMSANNVLAHVPDINDFVGGFTVLLKPNGVVTFEFPHLLNLIRLNQFDTIYHEHFSYLSLLAVERILAKNGLRAFDVEELPTHGGSLRVFACRPEAIHAEQSGLSAIRAKEAEAGLDRDEVYLAFGERVRETKRSLLELLIRLKREGKHIVGYGAPAKGNTLLNYCGIGTDMLDFTVDRSPYKQGRFLPGTRLPILDPAAIDQARPDYVLILPWNLKEEITEQLASIRSWGGRFIVPIPVATVLD</sequence>
<evidence type="ECO:0000259" key="2">
    <source>
        <dbReference type="Pfam" id="PF08484"/>
    </source>
</evidence>
<dbReference type="AlphaFoldDB" id="A0A838BS76"/>
<dbReference type="Pfam" id="PF08484">
    <property type="entry name" value="Methyltransf_14"/>
    <property type="match status" value="1"/>
</dbReference>
<dbReference type="PANTHER" id="PTHR43861">
    <property type="entry name" value="TRANS-ACONITATE 2-METHYLTRANSFERASE-RELATED"/>
    <property type="match status" value="1"/>
</dbReference>
<dbReference type="InterPro" id="IPR013691">
    <property type="entry name" value="MeTrfase_14"/>
</dbReference>
<name>A0A838BS76_9HYPH</name>
<dbReference type="Gene3D" id="3.40.50.150">
    <property type="entry name" value="Vaccinia Virus protein VP39"/>
    <property type="match status" value="1"/>
</dbReference>
<dbReference type="GO" id="GO:0008168">
    <property type="term" value="F:methyltransferase activity"/>
    <property type="evidence" value="ECO:0007669"/>
    <property type="project" value="UniProtKB-KW"/>
</dbReference>
<keyword evidence="4" id="KW-1185">Reference proteome</keyword>
<comment type="caution">
    <text evidence="3">The sequence shown here is derived from an EMBL/GenBank/DDBJ whole genome shotgun (WGS) entry which is preliminary data.</text>
</comment>
<keyword evidence="3" id="KW-0489">Methyltransferase</keyword>
<proteinExistence type="predicted"/>
<protein>
    <submittedName>
        <fullName evidence="3">Class I SAM-dependent methyltransferase</fullName>
    </submittedName>
</protein>
<organism evidence="3 4">
    <name type="scientific">Microvirga mediterraneensis</name>
    <dbReference type="NCBI Taxonomy" id="2754695"/>
    <lineage>
        <taxon>Bacteria</taxon>
        <taxon>Pseudomonadati</taxon>
        <taxon>Pseudomonadota</taxon>
        <taxon>Alphaproteobacteria</taxon>
        <taxon>Hyphomicrobiales</taxon>
        <taxon>Methylobacteriaceae</taxon>
        <taxon>Microvirga</taxon>
    </lineage>
</organism>
<dbReference type="Proteomes" id="UP000572984">
    <property type="component" value="Unassembled WGS sequence"/>
</dbReference>
<dbReference type="PANTHER" id="PTHR43861:SF5">
    <property type="entry name" value="BLL5978 PROTEIN"/>
    <property type="match status" value="1"/>
</dbReference>
<dbReference type="RefSeq" id="WP_181053598.1">
    <property type="nucleotide sequence ID" value="NZ_JACDXJ010000001.1"/>
</dbReference>
<gene>
    <name evidence="3" type="ORF">H0S73_18895</name>
</gene>
<feature type="domain" description="Methyltransferase putative zinc binding" evidence="1">
    <location>
        <begin position="9"/>
        <end position="70"/>
    </location>
</feature>
<evidence type="ECO:0000259" key="1">
    <source>
        <dbReference type="Pfam" id="PF08421"/>
    </source>
</evidence>
<dbReference type="Gene3D" id="3.40.50.720">
    <property type="entry name" value="NAD(P)-binding Rossmann-like Domain"/>
    <property type="match status" value="1"/>
</dbReference>
<evidence type="ECO:0000313" key="3">
    <source>
        <dbReference type="EMBL" id="MBA1158180.1"/>
    </source>
</evidence>
<reference evidence="3 4" key="1">
    <citation type="submission" date="2020-07" db="EMBL/GenBank/DDBJ databases">
        <title>Draft genome and description of Microvirga mediterraneensis Marseille-Q2068 sp. nov.</title>
        <authorList>
            <person name="Boxberger M."/>
        </authorList>
    </citation>
    <scope>NUCLEOTIDE SEQUENCE [LARGE SCALE GENOMIC DNA]</scope>
    <source>
        <strain evidence="3 4">Marseille-Q2068</strain>
    </source>
</reference>
<feature type="domain" description="C-methyltransferase" evidence="2">
    <location>
        <begin position="251"/>
        <end position="409"/>
    </location>
</feature>
<dbReference type="Pfam" id="PF13489">
    <property type="entry name" value="Methyltransf_23"/>
    <property type="match status" value="1"/>
</dbReference>
<dbReference type="InterPro" id="IPR038576">
    <property type="entry name" value="Methyltransf_Zn-bd_dom_put_sf"/>
</dbReference>
<accession>A0A838BS76</accession>